<dbReference type="Pfam" id="PF00884">
    <property type="entry name" value="Sulfatase"/>
    <property type="match status" value="1"/>
</dbReference>
<feature type="transmembrane region" description="Helical" evidence="1">
    <location>
        <begin position="115"/>
        <end position="137"/>
    </location>
</feature>
<evidence type="ECO:0000256" key="1">
    <source>
        <dbReference type="SAM" id="Phobius"/>
    </source>
</evidence>
<dbReference type="InterPro" id="IPR000917">
    <property type="entry name" value="Sulfatase_N"/>
</dbReference>
<evidence type="ECO:0000259" key="2">
    <source>
        <dbReference type="Pfam" id="PF00884"/>
    </source>
</evidence>
<dbReference type="Gene3D" id="3.40.720.10">
    <property type="entry name" value="Alkaline Phosphatase, subunit A"/>
    <property type="match status" value="1"/>
</dbReference>
<dbReference type="EMBL" id="JBFRYC010000008">
    <property type="protein sequence ID" value="MEX1662703.1"/>
    <property type="molecule type" value="Genomic_DNA"/>
</dbReference>
<feature type="transmembrane region" description="Helical" evidence="1">
    <location>
        <begin position="149"/>
        <end position="167"/>
    </location>
</feature>
<evidence type="ECO:0000313" key="3">
    <source>
        <dbReference type="EMBL" id="MEX1662703.1"/>
    </source>
</evidence>
<keyword evidence="4" id="KW-1185">Reference proteome</keyword>
<accession>A0ABV3TM90</accession>
<dbReference type="RefSeq" id="WP_368392407.1">
    <property type="nucleotide sequence ID" value="NZ_JBFRYC010000008.1"/>
</dbReference>
<organism evidence="3 4">
    <name type="scientific">Thioclava arctica</name>
    <dbReference type="NCBI Taxonomy" id="3238301"/>
    <lineage>
        <taxon>Bacteria</taxon>
        <taxon>Pseudomonadati</taxon>
        <taxon>Pseudomonadota</taxon>
        <taxon>Alphaproteobacteria</taxon>
        <taxon>Rhodobacterales</taxon>
        <taxon>Paracoccaceae</taxon>
        <taxon>Thioclava</taxon>
    </lineage>
</organism>
<comment type="caution">
    <text evidence="3">The sequence shown here is derived from an EMBL/GenBank/DDBJ whole genome shotgun (WGS) entry which is preliminary data.</text>
</comment>
<protein>
    <submittedName>
        <fullName evidence="3">Sulfatase-like hydrolase/transferase</fullName>
    </submittedName>
</protein>
<keyword evidence="1" id="KW-0472">Membrane</keyword>
<proteinExistence type="predicted"/>
<keyword evidence="1" id="KW-1133">Transmembrane helix</keyword>
<name>A0ABV3TM90_9RHOB</name>
<keyword evidence="1" id="KW-0812">Transmembrane</keyword>
<dbReference type="Proteomes" id="UP001557465">
    <property type="component" value="Unassembled WGS sequence"/>
</dbReference>
<reference evidence="3 4" key="1">
    <citation type="journal article" date="2011" name="Int. J. Syst. Evol. Microbiol.">
        <title>Zhongshania antarctica gen. nov., sp. nov. and Zhongshania guokunii sp. nov., gammaproteobacteria respectively isolated from coastal attached (fast) ice and surface seawater of the Antarctic.</title>
        <authorList>
            <person name="Li H.J."/>
            <person name="Zhang X.Y."/>
            <person name="Chen C.X."/>
            <person name="Zhang Y.J."/>
            <person name="Gao Z.M."/>
            <person name="Yu Y."/>
            <person name="Chen X.L."/>
            <person name="Chen B."/>
            <person name="Zhang Y.Z."/>
        </authorList>
    </citation>
    <scope>NUCLEOTIDE SEQUENCE [LARGE SCALE GENOMIC DNA]</scope>
    <source>
        <strain evidence="3 4">15-R06ZXC-3</strain>
    </source>
</reference>
<feature type="domain" description="Sulfatase N-terminal" evidence="2">
    <location>
        <begin position="227"/>
        <end position="473"/>
    </location>
</feature>
<evidence type="ECO:0000313" key="4">
    <source>
        <dbReference type="Proteomes" id="UP001557465"/>
    </source>
</evidence>
<sequence length="539" mass="58114">MSIARRAACLLGAALILDLMLVLPNQSRGLVVATALRLPLELPVILLVLAALSRDARISHVLLVVLVAVLAALVALKLADIGTFTAFARPFNPAVDLFMIEAGTRFGISTIGLPLVILTALGGALALAGLIWTLWWASGQWLGLASGPVARSLTGVAAALGVLMIGAQQSNSLPLRLPWYAGTTHLASAHLRSFTQTLADLKRFRAAAASDPFAGSAGLFDRLQGRDVLIVFIESYGRASFDNPLYAPTHVATLENAAPKLAQAGLAMRSGWLTSPTEGGQSWLAHSTLESGLTISDQTRYRALLASPRRTLFDLAAASGLRTAAVMPGITLSWPEGPIQGFQTILEAADLGYQGQPFNFVTMPDQYTLSAFDRLVARDPHAGPLFAQIVLLSSHAPWVPVPEMIAWDQVGDGRVFDRWALSGDPPKVVWRDRDRVRDQYRQAIDYSLQAILSYAGRHANKPPLMVVLGDHQPTPFVAQIDSKDVPVHLIGPPDLIADFDAWGWTPGLVPDAQTPVWPMRDFRDRFINALTSLPIKVAQ</sequence>
<dbReference type="InterPro" id="IPR017850">
    <property type="entry name" value="Alkaline_phosphatase_core_sf"/>
</dbReference>
<gene>
    <name evidence="3" type="ORF">AB4874_13740</name>
</gene>
<feature type="transmembrane region" description="Helical" evidence="1">
    <location>
        <begin position="59"/>
        <end position="79"/>
    </location>
</feature>